<evidence type="ECO:0000256" key="3">
    <source>
        <dbReference type="ARBA" id="ARBA00022575"/>
    </source>
</evidence>
<dbReference type="Gene3D" id="3.20.20.70">
    <property type="entry name" value="Aldolase class I"/>
    <property type="match status" value="1"/>
</dbReference>
<keyword evidence="3" id="KW-0216">Detoxification</keyword>
<dbReference type="GO" id="GO:0009636">
    <property type="term" value="P:response to toxic substance"/>
    <property type="evidence" value="ECO:0007669"/>
    <property type="project" value="UniProtKB-KW"/>
</dbReference>
<evidence type="ECO:0000256" key="1">
    <source>
        <dbReference type="ARBA" id="ARBA00001917"/>
    </source>
</evidence>
<keyword evidence="11" id="KW-1185">Reference proteome</keyword>
<dbReference type="EMBL" id="FOGQ01000006">
    <property type="protein sequence ID" value="SER99821.1"/>
    <property type="molecule type" value="Genomic_DNA"/>
</dbReference>
<dbReference type="CDD" id="cd04730">
    <property type="entry name" value="NPD_like"/>
    <property type="match status" value="1"/>
</dbReference>
<evidence type="ECO:0000256" key="4">
    <source>
        <dbReference type="ARBA" id="ARBA00022630"/>
    </source>
</evidence>
<evidence type="ECO:0000313" key="10">
    <source>
        <dbReference type="EMBL" id="SER99821.1"/>
    </source>
</evidence>
<name>A0A1H9TS73_9CORY</name>
<keyword evidence="6" id="KW-0560">Oxidoreductase</keyword>
<organism evidence="10 11">
    <name type="scientific">Corynebacterium cystitidis DSM 20524</name>
    <dbReference type="NCBI Taxonomy" id="1121357"/>
    <lineage>
        <taxon>Bacteria</taxon>
        <taxon>Bacillati</taxon>
        <taxon>Actinomycetota</taxon>
        <taxon>Actinomycetes</taxon>
        <taxon>Mycobacteriales</taxon>
        <taxon>Corynebacteriaceae</taxon>
        <taxon>Corynebacterium</taxon>
    </lineage>
</organism>
<comment type="catalytic activity">
    <reaction evidence="9">
        <text>3 propionate 3-nitronate + 3 O2 + H2O = 3 3-oxopropanoate + 2 nitrate + nitrite + H2O2 + 3 H(+)</text>
        <dbReference type="Rhea" id="RHEA:57332"/>
        <dbReference type="ChEBI" id="CHEBI:15377"/>
        <dbReference type="ChEBI" id="CHEBI:15378"/>
        <dbReference type="ChEBI" id="CHEBI:15379"/>
        <dbReference type="ChEBI" id="CHEBI:16240"/>
        <dbReference type="ChEBI" id="CHEBI:16301"/>
        <dbReference type="ChEBI" id="CHEBI:17632"/>
        <dbReference type="ChEBI" id="CHEBI:33190"/>
        <dbReference type="ChEBI" id="CHEBI:136067"/>
    </reaction>
</comment>
<protein>
    <recommendedName>
        <fullName evidence="8">Propionate 3-nitronate monooxygenase</fullName>
    </recommendedName>
</protein>
<keyword evidence="5" id="KW-0288">FMN</keyword>
<comment type="similarity">
    <text evidence="2">Belongs to the nitronate monooxygenase family. NMO class I subfamily.</text>
</comment>
<dbReference type="PANTHER" id="PTHR42747">
    <property type="entry name" value="NITRONATE MONOOXYGENASE-RELATED"/>
    <property type="match status" value="1"/>
</dbReference>
<dbReference type="GO" id="GO:0018580">
    <property type="term" value="F:nitronate monooxygenase activity"/>
    <property type="evidence" value="ECO:0007669"/>
    <property type="project" value="InterPro"/>
</dbReference>
<evidence type="ECO:0000256" key="7">
    <source>
        <dbReference type="ARBA" id="ARBA00023033"/>
    </source>
</evidence>
<evidence type="ECO:0000256" key="2">
    <source>
        <dbReference type="ARBA" id="ARBA00009881"/>
    </source>
</evidence>
<dbReference type="InterPro" id="IPR004136">
    <property type="entry name" value="NMO"/>
</dbReference>
<keyword evidence="7 10" id="KW-0503">Monooxygenase</keyword>
<dbReference type="InterPro" id="IPR013785">
    <property type="entry name" value="Aldolase_TIM"/>
</dbReference>
<gene>
    <name evidence="10" type="ORF">SAMN05661109_01526</name>
</gene>
<dbReference type="Pfam" id="PF03060">
    <property type="entry name" value="NMO"/>
    <property type="match status" value="1"/>
</dbReference>
<evidence type="ECO:0000256" key="9">
    <source>
        <dbReference type="ARBA" id="ARBA00049401"/>
    </source>
</evidence>
<evidence type="ECO:0000256" key="6">
    <source>
        <dbReference type="ARBA" id="ARBA00023002"/>
    </source>
</evidence>
<evidence type="ECO:0000256" key="5">
    <source>
        <dbReference type="ARBA" id="ARBA00022643"/>
    </source>
</evidence>
<dbReference type="AlphaFoldDB" id="A0A1H9TS73"/>
<comment type="cofactor">
    <cofactor evidence="1">
        <name>FMN</name>
        <dbReference type="ChEBI" id="CHEBI:58210"/>
    </cofactor>
</comment>
<keyword evidence="4" id="KW-0285">Flavoprotein</keyword>
<proteinExistence type="inferred from homology"/>
<dbReference type="PANTHER" id="PTHR42747:SF3">
    <property type="entry name" value="NITRONATE MONOOXYGENASE-RELATED"/>
    <property type="match status" value="1"/>
</dbReference>
<evidence type="ECO:0000256" key="8">
    <source>
        <dbReference type="ARBA" id="ARBA00031155"/>
    </source>
</evidence>
<dbReference type="Proteomes" id="UP000198929">
    <property type="component" value="Unassembled WGS sequence"/>
</dbReference>
<dbReference type="STRING" id="1121357.SAMN05661109_01526"/>
<accession>A0A1H9TS73</accession>
<reference evidence="11" key="1">
    <citation type="submission" date="2016-10" db="EMBL/GenBank/DDBJ databases">
        <authorList>
            <person name="Varghese N."/>
            <person name="Submissions S."/>
        </authorList>
    </citation>
    <scope>NUCLEOTIDE SEQUENCE [LARGE SCALE GENOMIC DNA]</scope>
    <source>
        <strain evidence="11">DSM 20524</strain>
    </source>
</reference>
<dbReference type="SUPFAM" id="SSF51412">
    <property type="entry name" value="Inosine monophosphate dehydrogenase (IMPDH)"/>
    <property type="match status" value="1"/>
</dbReference>
<evidence type="ECO:0000313" key="11">
    <source>
        <dbReference type="Proteomes" id="UP000198929"/>
    </source>
</evidence>
<sequence length="323" mass="34061">MTYTGAMVFQLPPVLVAPMAGGPSTPELVNAVGFGFLAFGTCRVDEARSQMKRARTEYGVNLFMPQQEEPSPDDVQHMADHLGVEVPTVDLSNGYDAKFAAVMDAIDAGHGPAVVSSMFGCFTEKHITALHDRGVEAWATVTNAYDARRATQRGIDRLIVQGPKAGGHRGTWSIAEIPDQRPLPELLTAIGAVTTVPLIAAGGARNSADIATLLEHGAQSVVCGSAFLLADEAGTTPSNRALLSAGGASISTRAFSGRFARGLETAFTRAHPDLPPLYPYLNAMLKGRRSEPDLAYCLVGTGPGVIRPGPARVIEAMLLPSQL</sequence>